<dbReference type="CDD" id="cd00130">
    <property type="entry name" value="PAS"/>
    <property type="match status" value="1"/>
</dbReference>
<dbReference type="PROSITE" id="PS50113">
    <property type="entry name" value="PAC"/>
    <property type="match status" value="1"/>
</dbReference>
<dbReference type="Gene3D" id="1.20.5.1930">
    <property type="match status" value="1"/>
</dbReference>
<feature type="domain" description="PAC" evidence="8">
    <location>
        <begin position="239"/>
        <end position="291"/>
    </location>
</feature>
<dbReference type="Pfam" id="PF00072">
    <property type="entry name" value="Response_reg"/>
    <property type="match status" value="2"/>
</dbReference>
<dbReference type="InterPro" id="IPR036890">
    <property type="entry name" value="HATPase_C_sf"/>
</dbReference>
<evidence type="ECO:0000259" key="8">
    <source>
        <dbReference type="PROSITE" id="PS50113"/>
    </source>
</evidence>
<dbReference type="InterPro" id="IPR005467">
    <property type="entry name" value="His_kinase_dom"/>
</dbReference>
<feature type="domain" description="Response regulatory" evidence="6">
    <location>
        <begin position="9"/>
        <end position="126"/>
    </location>
</feature>
<dbReference type="SUPFAM" id="SSF52172">
    <property type="entry name" value="CheY-like"/>
    <property type="match status" value="2"/>
</dbReference>
<dbReference type="Pfam" id="PF02518">
    <property type="entry name" value="HATPase_c"/>
    <property type="match status" value="1"/>
</dbReference>
<dbReference type="PANTHER" id="PTHR44591:SF3">
    <property type="entry name" value="RESPONSE REGULATORY DOMAIN-CONTAINING PROTEIN"/>
    <property type="match status" value="1"/>
</dbReference>
<dbReference type="CDD" id="cd16917">
    <property type="entry name" value="HATPase_UhpB-NarQ-NarX-like"/>
    <property type="match status" value="1"/>
</dbReference>
<feature type="coiled-coil region" evidence="3">
    <location>
        <begin position="142"/>
        <end position="176"/>
    </location>
</feature>
<dbReference type="Gene3D" id="3.30.565.10">
    <property type="entry name" value="Histidine kinase-like ATPase, C-terminal domain"/>
    <property type="match status" value="1"/>
</dbReference>
<feature type="domain" description="Response regulatory" evidence="6">
    <location>
        <begin position="570"/>
        <end position="686"/>
    </location>
</feature>
<name>A0ABN7L6E3_9BACT</name>
<keyword evidence="3" id="KW-0175">Coiled coil</keyword>
<gene>
    <name evidence="9" type="ORF">NSPZN2_100189</name>
</gene>
<dbReference type="PROSITE" id="PS50110">
    <property type="entry name" value="RESPONSE_REGULATORY"/>
    <property type="match status" value="2"/>
</dbReference>
<accession>A0ABN7L6E3</accession>
<dbReference type="InterPro" id="IPR011006">
    <property type="entry name" value="CheY-like_superfamily"/>
</dbReference>
<evidence type="ECO:0000313" key="9">
    <source>
        <dbReference type="EMBL" id="CAE6727674.1"/>
    </source>
</evidence>
<proteinExistence type="predicted"/>
<dbReference type="Pfam" id="PF07730">
    <property type="entry name" value="HisKA_3"/>
    <property type="match status" value="1"/>
</dbReference>
<dbReference type="CDD" id="cd17535">
    <property type="entry name" value="REC_NarL-like"/>
    <property type="match status" value="1"/>
</dbReference>
<feature type="coiled-coil region" evidence="3">
    <location>
        <begin position="300"/>
        <end position="327"/>
    </location>
</feature>
<dbReference type="InterPro" id="IPR001610">
    <property type="entry name" value="PAC"/>
</dbReference>
<dbReference type="InterPro" id="IPR050595">
    <property type="entry name" value="Bact_response_regulator"/>
</dbReference>
<comment type="caution">
    <text evidence="9">The sequence shown here is derived from an EMBL/GenBank/DDBJ whole genome shotgun (WGS) entry which is preliminary data.</text>
</comment>
<evidence type="ECO:0000259" key="6">
    <source>
        <dbReference type="PROSITE" id="PS50110"/>
    </source>
</evidence>
<dbReference type="Gene3D" id="3.40.50.2300">
    <property type="match status" value="2"/>
</dbReference>
<dbReference type="Pfam" id="PF08447">
    <property type="entry name" value="PAS_3"/>
    <property type="match status" value="1"/>
</dbReference>
<dbReference type="InterPro" id="IPR003594">
    <property type="entry name" value="HATPase_dom"/>
</dbReference>
<organism evidence="9 10">
    <name type="scientific">Nitrospira defluvii</name>
    <dbReference type="NCBI Taxonomy" id="330214"/>
    <lineage>
        <taxon>Bacteria</taxon>
        <taxon>Pseudomonadati</taxon>
        <taxon>Nitrospirota</taxon>
        <taxon>Nitrospiria</taxon>
        <taxon>Nitrospirales</taxon>
        <taxon>Nitrospiraceae</taxon>
        <taxon>Nitrospira</taxon>
    </lineage>
</organism>
<dbReference type="SMART" id="SM00387">
    <property type="entry name" value="HATPase_c"/>
    <property type="match status" value="1"/>
</dbReference>
<dbReference type="SMART" id="SM00448">
    <property type="entry name" value="REC"/>
    <property type="match status" value="2"/>
</dbReference>
<evidence type="ECO:0008006" key="11">
    <source>
        <dbReference type="Google" id="ProtNLM"/>
    </source>
</evidence>
<dbReference type="SUPFAM" id="SSF55785">
    <property type="entry name" value="PYP-like sensor domain (PAS domain)"/>
    <property type="match status" value="1"/>
</dbReference>
<dbReference type="SMART" id="SM00086">
    <property type="entry name" value="PAC"/>
    <property type="match status" value="1"/>
</dbReference>
<keyword evidence="10" id="KW-1185">Reference proteome</keyword>
<sequence>MMPAMNQAKFLLVDDHEANLVALGAVLSHDGVEMLRARSGREALELLLRHDIALAIIDVQMPIMDGFELAELMRGSRRTQHVPIIFLTAGPQDNLHRFRGYQAGAVDFLYKPIEPNVLRSKAAIFLDLYRQREELARQRDKFLTLAEEKAALLRERDEANRRLRESESRFRSLADSAPVIIWMIGQDGCEFVNQACLEFFGAPRAERIDVSGWAECIHPDDRAQAAEAYRFAVEARTRVETFFRCRRRDGTYRWLHSIGMPTLSATGELQGYIGASHDVTDSKDAEDRLQRWSIDLERAVDTKTAELQQSQDQLRALATELTLTEQRERKRLATELHDYLAQLLVVMRMKLRQTLLLVSEDRIGLLLQEADQVLTQSLDYTRSLVAELTPPNLKEFGLLDALSWLANQMHRHGLTVTVQEDTGEPGLPEDQAVLLFQSVRELLFNVVKHAGANEARITIALTDDDRLEILVEDDGCGFVPSPPPDRGTASSQFGLFSIRERMAAMGGRLNIESAVGSGTRAILTTPYRAVRDEPSSTAPGPVPAQDGPAPAQNSPFDSRVGNQPGSSVIGILLVDDHQMVREGLRSLLENYDDVAVIGEAADGSEAIQSVDSLHPAVVIMDINMPKTNGIDATSEIKSRHPHIAVIGLSVQNSEEAQDAMLKAGAARLLSKEAAVDELYEAIRQALADENPRCGTSLT</sequence>
<dbReference type="InterPro" id="IPR000700">
    <property type="entry name" value="PAS-assoc_C"/>
</dbReference>
<dbReference type="Gene3D" id="3.30.450.20">
    <property type="entry name" value="PAS domain"/>
    <property type="match status" value="1"/>
</dbReference>
<feature type="modified residue" description="4-aspartylphosphate" evidence="2">
    <location>
        <position position="58"/>
    </location>
</feature>
<dbReference type="PROSITE" id="PS50112">
    <property type="entry name" value="PAS"/>
    <property type="match status" value="1"/>
</dbReference>
<dbReference type="EMBL" id="CAJNBJ010000002">
    <property type="protein sequence ID" value="CAE6727674.1"/>
    <property type="molecule type" value="Genomic_DNA"/>
</dbReference>
<feature type="region of interest" description="Disordered" evidence="4">
    <location>
        <begin position="529"/>
        <end position="561"/>
    </location>
</feature>
<dbReference type="InterPro" id="IPR001789">
    <property type="entry name" value="Sig_transdc_resp-reg_receiver"/>
</dbReference>
<keyword evidence="1 2" id="KW-0597">Phosphoprotein</keyword>
<dbReference type="NCBIfam" id="TIGR00229">
    <property type="entry name" value="sensory_box"/>
    <property type="match status" value="1"/>
</dbReference>
<evidence type="ECO:0000313" key="10">
    <source>
        <dbReference type="Proteomes" id="UP000675880"/>
    </source>
</evidence>
<evidence type="ECO:0000259" key="7">
    <source>
        <dbReference type="PROSITE" id="PS50112"/>
    </source>
</evidence>
<dbReference type="SUPFAM" id="SSF55874">
    <property type="entry name" value="ATPase domain of HSP90 chaperone/DNA topoisomerase II/histidine kinase"/>
    <property type="match status" value="1"/>
</dbReference>
<evidence type="ECO:0000256" key="2">
    <source>
        <dbReference type="PROSITE-ProRule" id="PRU00169"/>
    </source>
</evidence>
<feature type="domain" description="Histidine kinase" evidence="5">
    <location>
        <begin position="331"/>
        <end position="529"/>
    </location>
</feature>
<evidence type="ECO:0000256" key="3">
    <source>
        <dbReference type="SAM" id="Coils"/>
    </source>
</evidence>
<dbReference type="InterPro" id="IPR011712">
    <property type="entry name" value="Sig_transdc_His_kin_sub3_dim/P"/>
</dbReference>
<evidence type="ECO:0000256" key="1">
    <source>
        <dbReference type="ARBA" id="ARBA00022553"/>
    </source>
</evidence>
<dbReference type="InterPro" id="IPR058245">
    <property type="entry name" value="NreC/VraR/RcsB-like_REC"/>
</dbReference>
<feature type="domain" description="PAS" evidence="7">
    <location>
        <begin position="166"/>
        <end position="236"/>
    </location>
</feature>
<dbReference type="PROSITE" id="PS50109">
    <property type="entry name" value="HIS_KIN"/>
    <property type="match status" value="1"/>
</dbReference>
<feature type="compositionally biased region" description="Polar residues" evidence="4">
    <location>
        <begin position="551"/>
        <end position="561"/>
    </location>
</feature>
<dbReference type="InterPro" id="IPR013655">
    <property type="entry name" value="PAS_fold_3"/>
</dbReference>
<protein>
    <recommendedName>
        <fullName evidence="11">Histidine kinase</fullName>
    </recommendedName>
</protein>
<dbReference type="RefSeq" id="WP_213041557.1">
    <property type="nucleotide sequence ID" value="NZ_CAJNBJ010000002.1"/>
</dbReference>
<feature type="modified residue" description="4-aspartylphosphate" evidence="2">
    <location>
        <position position="621"/>
    </location>
</feature>
<dbReference type="PANTHER" id="PTHR44591">
    <property type="entry name" value="STRESS RESPONSE REGULATOR PROTEIN 1"/>
    <property type="match status" value="1"/>
</dbReference>
<dbReference type="InterPro" id="IPR000014">
    <property type="entry name" value="PAS"/>
</dbReference>
<evidence type="ECO:0000256" key="4">
    <source>
        <dbReference type="SAM" id="MobiDB-lite"/>
    </source>
</evidence>
<dbReference type="InterPro" id="IPR035965">
    <property type="entry name" value="PAS-like_dom_sf"/>
</dbReference>
<dbReference type="Proteomes" id="UP000675880">
    <property type="component" value="Unassembled WGS sequence"/>
</dbReference>
<reference evidence="9 10" key="1">
    <citation type="submission" date="2021-02" db="EMBL/GenBank/DDBJ databases">
        <authorList>
            <person name="Han P."/>
        </authorList>
    </citation>
    <scope>NUCLEOTIDE SEQUENCE [LARGE SCALE GENOMIC DNA]</scope>
    <source>
        <strain evidence="9">Candidatus Nitrospira sp. ZN2</strain>
    </source>
</reference>
<evidence type="ECO:0000259" key="5">
    <source>
        <dbReference type="PROSITE" id="PS50109"/>
    </source>
</evidence>
<dbReference type="SMART" id="SM00091">
    <property type="entry name" value="PAS"/>
    <property type="match status" value="1"/>
</dbReference>